<proteinExistence type="predicted"/>
<evidence type="ECO:0000313" key="2">
    <source>
        <dbReference type="Proteomes" id="UP000487882"/>
    </source>
</evidence>
<organism evidence="1 2">
    <name type="scientific">Bifidobacterium canis</name>
    <dbReference type="NCBI Taxonomy" id="2610880"/>
    <lineage>
        <taxon>Bacteria</taxon>
        <taxon>Bacillati</taxon>
        <taxon>Actinomycetota</taxon>
        <taxon>Actinomycetes</taxon>
        <taxon>Bifidobacteriales</taxon>
        <taxon>Bifidobacteriaceae</taxon>
        <taxon>Bifidobacterium</taxon>
    </lineage>
</organism>
<dbReference type="EMBL" id="WNLP01000016">
    <property type="protein sequence ID" value="MUH60573.1"/>
    <property type="molecule type" value="Genomic_DNA"/>
</dbReference>
<keyword evidence="2" id="KW-1185">Reference proteome</keyword>
<evidence type="ECO:0000313" key="1">
    <source>
        <dbReference type="EMBL" id="MUH60573.1"/>
    </source>
</evidence>
<name>A0A7K1J7E3_9BIFI</name>
<sequence>MLAMSDDDIEDHSETDCSSSVLNDVIASTVDNNANTSAAAMPMPSETPKAERCAGVIFTLGACCCAGCIGGTGC</sequence>
<dbReference type="AlphaFoldDB" id="A0A7K1J7E3"/>
<reference evidence="1 2" key="1">
    <citation type="submission" date="2019-09" db="EMBL/GenBank/DDBJ databases">
        <title>Bifidobacterium canis sp. nov., isolated from the digestive tract of German Shepherd dog puppy.</title>
        <authorList>
            <person name="Bunesova V."/>
        </authorList>
    </citation>
    <scope>NUCLEOTIDE SEQUENCE [LARGE SCALE GENOMIC DNA]</scope>
    <source>
        <strain evidence="1 2">GSD1FS</strain>
    </source>
</reference>
<accession>A0A7K1J7E3</accession>
<protein>
    <submittedName>
        <fullName evidence="1">Uncharacterized protein</fullName>
    </submittedName>
</protein>
<dbReference type="Proteomes" id="UP000487882">
    <property type="component" value="Unassembled WGS sequence"/>
</dbReference>
<gene>
    <name evidence="1" type="ORF">GSD1FS_1955</name>
</gene>
<comment type="caution">
    <text evidence="1">The sequence shown here is derived from an EMBL/GenBank/DDBJ whole genome shotgun (WGS) entry which is preliminary data.</text>
</comment>